<dbReference type="EMBL" id="BQKI01000004">
    <property type="protein sequence ID" value="GJM93403.1"/>
    <property type="molecule type" value="Genomic_DNA"/>
</dbReference>
<evidence type="ECO:0000313" key="4">
    <source>
        <dbReference type="Proteomes" id="UP001054889"/>
    </source>
</evidence>
<dbReference type="Proteomes" id="UP001054889">
    <property type="component" value="Unassembled WGS sequence"/>
</dbReference>
<feature type="chain" id="PRO_5043338280" description="FORGETTER1 first zinc ribbon domain-containing protein" evidence="1">
    <location>
        <begin position="22"/>
        <end position="146"/>
    </location>
</feature>
<sequence length="146" mass="16191">MSKPAFYHLLHFLDLPSFVFSSSITLPPDHKLGTALFRLVHAAPARAVSRHFGLPSPAVTARAFYEVCRAAADRLAPLPDLAAPDRIFSLYKFALEVQCARCDDALEVERGLTEFACPVCAGTVRWLRRCARRAVGDPSRRVPALW</sequence>
<reference evidence="3" key="2">
    <citation type="submission" date="2021-12" db="EMBL/GenBank/DDBJ databases">
        <title>Resequencing data analysis of finger millet.</title>
        <authorList>
            <person name="Hatakeyama M."/>
            <person name="Aluri S."/>
            <person name="Balachadran M.T."/>
            <person name="Sivarajan S.R."/>
            <person name="Poveda L."/>
            <person name="Shimizu-Inatsugi R."/>
            <person name="Schlapbach R."/>
            <person name="Sreeman S.M."/>
            <person name="Shimizu K.K."/>
        </authorList>
    </citation>
    <scope>NUCLEOTIDE SEQUENCE</scope>
</reference>
<dbReference type="InterPro" id="IPR057024">
    <property type="entry name" value="Znr_FGT1_1"/>
</dbReference>
<evidence type="ECO:0000313" key="3">
    <source>
        <dbReference type="EMBL" id="GJM93403.1"/>
    </source>
</evidence>
<protein>
    <recommendedName>
        <fullName evidence="2">FORGETTER1 first zinc ribbon domain-containing protein</fullName>
    </recommendedName>
</protein>
<keyword evidence="1" id="KW-0732">Signal</keyword>
<name>A0AAV5C464_ELECO</name>
<accession>A0AAV5C464</accession>
<comment type="caution">
    <text evidence="3">The sequence shown here is derived from an EMBL/GenBank/DDBJ whole genome shotgun (WGS) entry which is preliminary data.</text>
</comment>
<dbReference type="Pfam" id="PF23547">
    <property type="entry name" value="Zn_ribbon_FGT1_1"/>
    <property type="match status" value="1"/>
</dbReference>
<evidence type="ECO:0000259" key="2">
    <source>
        <dbReference type="Pfam" id="PF23547"/>
    </source>
</evidence>
<evidence type="ECO:0000256" key="1">
    <source>
        <dbReference type="SAM" id="SignalP"/>
    </source>
</evidence>
<reference evidence="3" key="1">
    <citation type="journal article" date="2018" name="DNA Res.">
        <title>Multiple hybrid de novo genome assembly of finger millet, an orphan allotetraploid crop.</title>
        <authorList>
            <person name="Hatakeyama M."/>
            <person name="Aluri S."/>
            <person name="Balachadran M.T."/>
            <person name="Sivarajan S.R."/>
            <person name="Patrignani A."/>
            <person name="Gruter S."/>
            <person name="Poveda L."/>
            <person name="Shimizu-Inatsugi R."/>
            <person name="Baeten J."/>
            <person name="Francoijs K.J."/>
            <person name="Nataraja K.N."/>
            <person name="Reddy Y.A.N."/>
            <person name="Phadnis S."/>
            <person name="Ravikumar R.L."/>
            <person name="Schlapbach R."/>
            <person name="Sreeman S.M."/>
            <person name="Shimizu K.K."/>
        </authorList>
    </citation>
    <scope>NUCLEOTIDE SEQUENCE</scope>
</reference>
<gene>
    <name evidence="3" type="primary">ga09956</name>
    <name evidence="3" type="ORF">PR202_ga09956</name>
</gene>
<organism evidence="3 4">
    <name type="scientific">Eleusine coracana subsp. coracana</name>
    <dbReference type="NCBI Taxonomy" id="191504"/>
    <lineage>
        <taxon>Eukaryota</taxon>
        <taxon>Viridiplantae</taxon>
        <taxon>Streptophyta</taxon>
        <taxon>Embryophyta</taxon>
        <taxon>Tracheophyta</taxon>
        <taxon>Spermatophyta</taxon>
        <taxon>Magnoliopsida</taxon>
        <taxon>Liliopsida</taxon>
        <taxon>Poales</taxon>
        <taxon>Poaceae</taxon>
        <taxon>PACMAD clade</taxon>
        <taxon>Chloridoideae</taxon>
        <taxon>Cynodonteae</taxon>
        <taxon>Eleusininae</taxon>
        <taxon>Eleusine</taxon>
    </lineage>
</organism>
<dbReference type="AlphaFoldDB" id="A0AAV5C464"/>
<proteinExistence type="predicted"/>
<keyword evidence="4" id="KW-1185">Reference proteome</keyword>
<feature type="signal peptide" evidence="1">
    <location>
        <begin position="1"/>
        <end position="21"/>
    </location>
</feature>
<feature type="domain" description="FORGETTER1 first zinc ribbon" evidence="2">
    <location>
        <begin position="95"/>
        <end position="121"/>
    </location>
</feature>